<dbReference type="Pfam" id="PF07885">
    <property type="entry name" value="Ion_trans_2"/>
    <property type="match status" value="1"/>
</dbReference>
<keyword evidence="1" id="KW-0472">Membrane</keyword>
<evidence type="ECO:0000259" key="2">
    <source>
        <dbReference type="Pfam" id="PF07885"/>
    </source>
</evidence>
<feature type="transmembrane region" description="Helical" evidence="1">
    <location>
        <begin position="6"/>
        <end position="24"/>
    </location>
</feature>
<dbReference type="OrthoDB" id="9813518at2"/>
<gene>
    <name evidence="3" type="ORF">SAMN05216421_2201</name>
</gene>
<organism evidence="3 4">
    <name type="scientific">Halopseudomonas xinjiangensis</name>
    <dbReference type="NCBI Taxonomy" id="487184"/>
    <lineage>
        <taxon>Bacteria</taxon>
        <taxon>Pseudomonadati</taxon>
        <taxon>Pseudomonadota</taxon>
        <taxon>Gammaproteobacteria</taxon>
        <taxon>Pseudomonadales</taxon>
        <taxon>Pseudomonadaceae</taxon>
        <taxon>Halopseudomonas</taxon>
    </lineage>
</organism>
<evidence type="ECO:0000313" key="4">
    <source>
        <dbReference type="Proteomes" id="UP000243207"/>
    </source>
</evidence>
<dbReference type="STRING" id="487184.SAMN05216421_2201"/>
<feature type="domain" description="Potassium channel" evidence="2">
    <location>
        <begin position="70"/>
        <end position="138"/>
    </location>
</feature>
<dbReference type="Gene3D" id="1.10.287.70">
    <property type="match status" value="1"/>
</dbReference>
<dbReference type="AlphaFoldDB" id="A0A1H1V347"/>
<reference evidence="4" key="1">
    <citation type="submission" date="2016-10" db="EMBL/GenBank/DDBJ databases">
        <authorList>
            <person name="Varghese N."/>
            <person name="Submissions S."/>
        </authorList>
    </citation>
    <scope>NUCLEOTIDE SEQUENCE [LARGE SCALE GENOMIC DNA]</scope>
    <source>
        <strain evidence="4">NRRL B-51270</strain>
    </source>
</reference>
<evidence type="ECO:0000256" key="1">
    <source>
        <dbReference type="SAM" id="Phobius"/>
    </source>
</evidence>
<keyword evidence="4" id="KW-1185">Reference proteome</keyword>
<feature type="transmembrane region" description="Helical" evidence="1">
    <location>
        <begin position="45"/>
        <end position="71"/>
    </location>
</feature>
<sequence>MALGYFIVALATALITIAAIVFHYEAAYRLGAVTSWSTLRPRLRILVLFFGLLLAHVLEIWLFGIGAWLLAGVGPGSGISEMQQPGLLDYVYLSAATYTTVGYGDLSPGGHLRFLFGTEALAGLMLITWSASLTFIEMQNHWRDE</sequence>
<dbReference type="EMBL" id="LT629736">
    <property type="protein sequence ID" value="SDS79050.1"/>
    <property type="molecule type" value="Genomic_DNA"/>
</dbReference>
<accession>A0A1H1V347</accession>
<dbReference type="InterPro" id="IPR013099">
    <property type="entry name" value="K_chnl_dom"/>
</dbReference>
<dbReference type="SUPFAM" id="SSF81324">
    <property type="entry name" value="Voltage-gated potassium channels"/>
    <property type="match status" value="1"/>
</dbReference>
<keyword evidence="1" id="KW-0812">Transmembrane</keyword>
<evidence type="ECO:0000313" key="3">
    <source>
        <dbReference type="EMBL" id="SDS79050.1"/>
    </source>
</evidence>
<keyword evidence="1" id="KW-1133">Transmembrane helix</keyword>
<proteinExistence type="predicted"/>
<name>A0A1H1V347_9GAMM</name>
<dbReference type="Proteomes" id="UP000243207">
    <property type="component" value="Chromosome I"/>
</dbReference>
<dbReference type="RefSeq" id="WP_093394501.1">
    <property type="nucleotide sequence ID" value="NZ_LT629736.1"/>
</dbReference>
<feature type="transmembrane region" description="Helical" evidence="1">
    <location>
        <begin position="114"/>
        <end position="136"/>
    </location>
</feature>
<protein>
    <submittedName>
        <fullName evidence="3">Ion channel</fullName>
    </submittedName>
</protein>